<evidence type="ECO:0000256" key="10">
    <source>
        <dbReference type="SAM" id="Phobius"/>
    </source>
</evidence>
<comment type="subcellular location">
    <subcellularLocation>
        <location evidence="1">Cell inner membrane</location>
        <topology evidence="1">Multi-pass membrane protein</topology>
    </subcellularLocation>
</comment>
<evidence type="ECO:0000256" key="8">
    <source>
        <dbReference type="ARBA" id="ARBA00023136"/>
    </source>
</evidence>
<reference evidence="11" key="1">
    <citation type="journal article" date="2014" name="Int. J. Syst. Evol. Microbiol.">
        <title>Complete genome sequence of Corynebacterium casei LMG S-19264T (=DSM 44701T), isolated from a smear-ripened cheese.</title>
        <authorList>
            <consortium name="US DOE Joint Genome Institute (JGI-PGF)"/>
            <person name="Walter F."/>
            <person name="Albersmeier A."/>
            <person name="Kalinowski J."/>
            <person name="Ruckert C."/>
        </authorList>
    </citation>
    <scope>NUCLEOTIDE SEQUENCE</scope>
    <source>
        <strain evidence="11">KCTC 42651</strain>
    </source>
</reference>
<feature type="transmembrane region" description="Helical" evidence="10">
    <location>
        <begin position="295"/>
        <end position="316"/>
    </location>
</feature>
<dbReference type="GO" id="GO:0005886">
    <property type="term" value="C:plasma membrane"/>
    <property type="evidence" value="ECO:0007669"/>
    <property type="project" value="UniProtKB-SubCell"/>
</dbReference>
<keyword evidence="4" id="KW-1003">Cell membrane</keyword>
<dbReference type="Proteomes" id="UP000630353">
    <property type="component" value="Unassembled WGS sequence"/>
</dbReference>
<dbReference type="GO" id="GO:0015297">
    <property type="term" value="F:antiporter activity"/>
    <property type="evidence" value="ECO:0007669"/>
    <property type="project" value="UniProtKB-KW"/>
</dbReference>
<keyword evidence="8 10" id="KW-0472">Membrane</keyword>
<feature type="transmembrane region" description="Helical" evidence="10">
    <location>
        <begin position="328"/>
        <end position="350"/>
    </location>
</feature>
<dbReference type="RefSeq" id="WP_189991763.1">
    <property type="nucleotide sequence ID" value="NZ_BMZS01000008.1"/>
</dbReference>
<proteinExistence type="predicted"/>
<reference evidence="11" key="2">
    <citation type="submission" date="2020-09" db="EMBL/GenBank/DDBJ databases">
        <authorList>
            <person name="Sun Q."/>
            <person name="Kim S."/>
        </authorList>
    </citation>
    <scope>NUCLEOTIDE SEQUENCE</scope>
    <source>
        <strain evidence="11">KCTC 42651</strain>
    </source>
</reference>
<dbReference type="InterPro" id="IPR050222">
    <property type="entry name" value="MATE_MdtK"/>
</dbReference>
<dbReference type="CDD" id="cd13131">
    <property type="entry name" value="MATE_NorM_like"/>
    <property type="match status" value="1"/>
</dbReference>
<gene>
    <name evidence="11" type="ORF">GCM10017083_33810</name>
</gene>
<feature type="transmembrane region" description="Helical" evidence="10">
    <location>
        <begin position="405"/>
        <end position="426"/>
    </location>
</feature>
<evidence type="ECO:0000256" key="3">
    <source>
        <dbReference type="ARBA" id="ARBA00022449"/>
    </source>
</evidence>
<evidence type="ECO:0000313" key="11">
    <source>
        <dbReference type="EMBL" id="GHD55214.1"/>
    </source>
</evidence>
<dbReference type="Pfam" id="PF01554">
    <property type="entry name" value="MatE"/>
    <property type="match status" value="2"/>
</dbReference>
<comment type="caution">
    <text evidence="11">The sequence shown here is derived from an EMBL/GenBank/DDBJ whole genome shotgun (WGS) entry which is preliminary data.</text>
</comment>
<evidence type="ECO:0000256" key="7">
    <source>
        <dbReference type="ARBA" id="ARBA00023065"/>
    </source>
</evidence>
<sequence>MSIASAVRGGGAGRVLRDEIRATVALSIPIALTQIAQMSLNTTDVVMTGRLGPEALAAGQLGHSLFFPMYITVIGVLFATAAMFAQEIGARRYKGVRRTARQGFWVIVSLTGPAWLYFWHAEWILVHALGQDPALAVRAGEYADGAMWGFPFMAGFSLLRNFIAAHSRPRAALYILAVGIVINAVADWVLMFGGFGLPRLELYGLGLATSIVQTAMFLGLLAVVLRDRRWRRYRILVRFWRPDWPRYREVWAIGLPIGLTKLAESGLFAASGFLVGLIGAEALAGHAVAIQYTAISFMVPFGIAQAATVRVGLAVGRGDLEAARRAGRVAMVVGVLVVLPMALLFVTAGGPLARLFLDGDDAAGAVAIAHATAFLAMAGLFQIADGGQAVTAGALRGFKDTRVPMVIAVVGYWAFGIGGAAVLAFPLGFGGVGVWGGLALGLAVVWAALVLRFRRVTRRIA</sequence>
<keyword evidence="5 10" id="KW-0812">Transmembrane</keyword>
<dbReference type="PANTHER" id="PTHR43298">
    <property type="entry name" value="MULTIDRUG RESISTANCE PROTEIN NORM-RELATED"/>
    <property type="match status" value="1"/>
</dbReference>
<feature type="transmembrane region" description="Helical" evidence="10">
    <location>
        <begin position="432"/>
        <end position="451"/>
    </location>
</feature>
<dbReference type="PIRSF" id="PIRSF006603">
    <property type="entry name" value="DinF"/>
    <property type="match status" value="1"/>
</dbReference>
<accession>A0A918XU43</accession>
<dbReference type="InterPro" id="IPR048279">
    <property type="entry name" value="MdtK-like"/>
</dbReference>
<evidence type="ECO:0000256" key="5">
    <source>
        <dbReference type="ARBA" id="ARBA00022692"/>
    </source>
</evidence>
<keyword evidence="7" id="KW-0406">Ion transport</keyword>
<keyword evidence="12" id="KW-1185">Reference proteome</keyword>
<feature type="transmembrane region" description="Helical" evidence="10">
    <location>
        <begin position="202"/>
        <end position="225"/>
    </location>
</feature>
<dbReference type="GO" id="GO:0042910">
    <property type="term" value="F:xenobiotic transmembrane transporter activity"/>
    <property type="evidence" value="ECO:0007669"/>
    <property type="project" value="InterPro"/>
</dbReference>
<dbReference type="AlphaFoldDB" id="A0A918XU43"/>
<feature type="transmembrane region" description="Helical" evidence="10">
    <location>
        <begin position="171"/>
        <end position="190"/>
    </location>
</feature>
<dbReference type="EMBL" id="BMZS01000008">
    <property type="protein sequence ID" value="GHD55214.1"/>
    <property type="molecule type" value="Genomic_DNA"/>
</dbReference>
<evidence type="ECO:0000313" key="12">
    <source>
        <dbReference type="Proteomes" id="UP000630353"/>
    </source>
</evidence>
<keyword evidence="6 10" id="KW-1133">Transmembrane helix</keyword>
<dbReference type="PANTHER" id="PTHR43298:SF2">
    <property type="entry name" value="FMN_FAD EXPORTER YEEO-RELATED"/>
    <property type="match status" value="1"/>
</dbReference>
<name>A0A918XU43_9PROT</name>
<protein>
    <recommendedName>
        <fullName evidence="9">Multidrug-efflux transporter</fullName>
    </recommendedName>
</protein>
<evidence type="ECO:0000256" key="2">
    <source>
        <dbReference type="ARBA" id="ARBA00022448"/>
    </source>
</evidence>
<evidence type="ECO:0000256" key="1">
    <source>
        <dbReference type="ARBA" id="ARBA00004429"/>
    </source>
</evidence>
<feature type="transmembrane region" description="Helical" evidence="10">
    <location>
        <begin position="65"/>
        <end position="84"/>
    </location>
</feature>
<keyword evidence="3" id="KW-0050">Antiport</keyword>
<dbReference type="GO" id="GO:0006811">
    <property type="term" value="P:monoatomic ion transport"/>
    <property type="evidence" value="ECO:0007669"/>
    <property type="project" value="UniProtKB-KW"/>
</dbReference>
<evidence type="ECO:0000256" key="6">
    <source>
        <dbReference type="ARBA" id="ARBA00022989"/>
    </source>
</evidence>
<feature type="transmembrane region" description="Helical" evidence="10">
    <location>
        <begin position="146"/>
        <end position="164"/>
    </location>
</feature>
<dbReference type="InterPro" id="IPR002528">
    <property type="entry name" value="MATE_fam"/>
</dbReference>
<dbReference type="NCBIfam" id="TIGR00797">
    <property type="entry name" value="matE"/>
    <property type="match status" value="1"/>
</dbReference>
<keyword evidence="2" id="KW-0813">Transport</keyword>
<evidence type="ECO:0000256" key="4">
    <source>
        <dbReference type="ARBA" id="ARBA00022475"/>
    </source>
</evidence>
<feature type="transmembrane region" description="Helical" evidence="10">
    <location>
        <begin position="362"/>
        <end position="384"/>
    </location>
</feature>
<organism evidence="11 12">
    <name type="scientific">Thalassobaculum fulvum</name>
    <dbReference type="NCBI Taxonomy" id="1633335"/>
    <lineage>
        <taxon>Bacteria</taxon>
        <taxon>Pseudomonadati</taxon>
        <taxon>Pseudomonadota</taxon>
        <taxon>Alphaproteobacteria</taxon>
        <taxon>Rhodospirillales</taxon>
        <taxon>Thalassobaculaceae</taxon>
        <taxon>Thalassobaculum</taxon>
    </lineage>
</organism>
<evidence type="ECO:0000256" key="9">
    <source>
        <dbReference type="ARBA" id="ARBA00031636"/>
    </source>
</evidence>
<feature type="transmembrane region" description="Helical" evidence="10">
    <location>
        <begin position="104"/>
        <end position="126"/>
    </location>
</feature>